<dbReference type="InterPro" id="IPR031796">
    <property type="entry name" value="DUF5076"/>
</dbReference>
<dbReference type="RefSeq" id="WP_277858697.1">
    <property type="nucleotide sequence ID" value="NZ_JARRAG010000001.1"/>
</dbReference>
<organism evidence="1 2">
    <name type="scientific">Paludisphaera mucosa</name>
    <dbReference type="NCBI Taxonomy" id="3030827"/>
    <lineage>
        <taxon>Bacteria</taxon>
        <taxon>Pseudomonadati</taxon>
        <taxon>Planctomycetota</taxon>
        <taxon>Planctomycetia</taxon>
        <taxon>Isosphaerales</taxon>
        <taxon>Isosphaeraceae</taxon>
        <taxon>Paludisphaera</taxon>
    </lineage>
</organism>
<name>A0ABT6F419_9BACT</name>
<evidence type="ECO:0000313" key="2">
    <source>
        <dbReference type="Proteomes" id="UP001216907"/>
    </source>
</evidence>
<dbReference type="Pfam" id="PF16826">
    <property type="entry name" value="DUF5076"/>
    <property type="match status" value="1"/>
</dbReference>
<proteinExistence type="predicted"/>
<accession>A0ABT6F419</accession>
<evidence type="ECO:0000313" key="1">
    <source>
        <dbReference type="EMBL" id="MDG3002333.1"/>
    </source>
</evidence>
<dbReference type="Gene3D" id="3.30.2370.10">
    <property type="entry name" value="putative pyruvate dehydrogenase"/>
    <property type="match status" value="1"/>
</dbReference>
<gene>
    <name evidence="1" type="ORF">PZE19_00900</name>
</gene>
<reference evidence="1 2" key="1">
    <citation type="submission" date="2023-03" db="EMBL/GenBank/DDBJ databases">
        <title>Paludisphaera mucosa sp. nov. a novel planctomycete from northern fen.</title>
        <authorList>
            <person name="Ivanova A."/>
        </authorList>
    </citation>
    <scope>NUCLEOTIDE SEQUENCE [LARGE SCALE GENOMIC DNA]</scope>
    <source>
        <strain evidence="1 2">Pla2</strain>
    </source>
</reference>
<protein>
    <submittedName>
        <fullName evidence="1">DUF5076 domain-containing protein</fullName>
    </submittedName>
</protein>
<dbReference type="Proteomes" id="UP001216907">
    <property type="component" value="Unassembled WGS sequence"/>
</dbReference>
<sequence>MDPRTGPLPPPADVALDPRAVEIARVWITSEGQRASLAATLWDDPAAWGLMLVDLARQVAKAFAAEQGGEAAEVLARIREGFDAEWDHPTHATDG</sequence>
<comment type="caution">
    <text evidence="1">The sequence shown here is derived from an EMBL/GenBank/DDBJ whole genome shotgun (WGS) entry which is preliminary data.</text>
</comment>
<keyword evidence="2" id="KW-1185">Reference proteome</keyword>
<dbReference type="EMBL" id="JARRAG010000001">
    <property type="protein sequence ID" value="MDG3002333.1"/>
    <property type="molecule type" value="Genomic_DNA"/>
</dbReference>